<feature type="compositionally biased region" description="Basic and acidic residues" evidence="1">
    <location>
        <begin position="1"/>
        <end position="27"/>
    </location>
</feature>
<sequence length="177" mass="19350">MNGRQEVGKNRRNHDSASRRSEERERQGGGLSRLQERGVLISGTGPLNEDVRITLFARGPSSRIPPLDLVLPPESMRRGSGVRDDGGMTCSIAREQRGPPMGGKAPLLGTRRGRPAAPDRGAKKHAIPRMKQGFPSCPRQRRELNPYFILDKNACFHCTTLSGCAAGNRTPITTAKK</sequence>
<dbReference type="AlphaFoldDB" id="A0A0F7SKU8"/>
<evidence type="ECO:0000256" key="1">
    <source>
        <dbReference type="SAM" id="MobiDB-lite"/>
    </source>
</evidence>
<accession>A0A0F7SKU8</accession>
<reference evidence="2" key="1">
    <citation type="submission" date="2014-08" db="EMBL/GenBank/DDBJ databases">
        <authorList>
            <person name="Sharma Rahul"/>
            <person name="Thines Marco"/>
        </authorList>
    </citation>
    <scope>NUCLEOTIDE SEQUENCE</scope>
</reference>
<organism evidence="2">
    <name type="scientific">Phaffia rhodozyma</name>
    <name type="common">Yeast</name>
    <name type="synonym">Xanthophyllomyces dendrorhous</name>
    <dbReference type="NCBI Taxonomy" id="264483"/>
    <lineage>
        <taxon>Eukaryota</taxon>
        <taxon>Fungi</taxon>
        <taxon>Dikarya</taxon>
        <taxon>Basidiomycota</taxon>
        <taxon>Agaricomycotina</taxon>
        <taxon>Tremellomycetes</taxon>
        <taxon>Cystofilobasidiales</taxon>
        <taxon>Mrakiaceae</taxon>
        <taxon>Phaffia</taxon>
    </lineage>
</organism>
<dbReference type="EMBL" id="LN483216">
    <property type="protein sequence ID" value="CDZ97577.1"/>
    <property type="molecule type" value="Genomic_DNA"/>
</dbReference>
<proteinExistence type="predicted"/>
<feature type="region of interest" description="Disordered" evidence="1">
    <location>
        <begin position="67"/>
        <end position="138"/>
    </location>
</feature>
<feature type="region of interest" description="Disordered" evidence="1">
    <location>
        <begin position="1"/>
        <end position="45"/>
    </location>
</feature>
<name>A0A0F7SKU8_PHARH</name>
<evidence type="ECO:0000313" key="2">
    <source>
        <dbReference type="EMBL" id="CDZ97577.1"/>
    </source>
</evidence>
<feature type="compositionally biased region" description="Basic and acidic residues" evidence="1">
    <location>
        <begin position="75"/>
        <end position="86"/>
    </location>
</feature>
<protein>
    <submittedName>
        <fullName evidence="2">Uncharacterized protein</fullName>
    </submittedName>
</protein>